<evidence type="ECO:0000256" key="1">
    <source>
        <dbReference type="SAM" id="Coils"/>
    </source>
</evidence>
<sequence length="169" mass="19809">MVESMRRKCSEQEMHIRSLEWLLTEELTRSRQLSEEITENSKRLENRKRGLQDLTSVSLPSMSRKLAQAKRESEAAKSKLPRVQSQLDSAEVKFDIDRKKAQSLYKYFLWRMTPWWKKLFAYITGKVELNWSDHSLHRRHSISTALSWGAVVLAVLAIAAATLWYLLQD</sequence>
<protein>
    <submittedName>
        <fullName evidence="3">Uncharacterized protein</fullName>
    </submittedName>
</protein>
<evidence type="ECO:0000256" key="2">
    <source>
        <dbReference type="SAM" id="Phobius"/>
    </source>
</evidence>
<reference evidence="3 4" key="1">
    <citation type="submission" date="2014-04" db="EMBL/GenBank/DDBJ databases">
        <authorList>
            <consortium name="DOE Joint Genome Institute"/>
            <person name="Kuo A."/>
            <person name="Girlanda M."/>
            <person name="Perotto S."/>
            <person name="Kohler A."/>
            <person name="Nagy L.G."/>
            <person name="Floudas D."/>
            <person name="Copeland A."/>
            <person name="Barry K.W."/>
            <person name="Cichocki N."/>
            <person name="Veneault-Fourrey C."/>
            <person name="LaButti K."/>
            <person name="Lindquist E.A."/>
            <person name="Lipzen A."/>
            <person name="Lundell T."/>
            <person name="Morin E."/>
            <person name="Murat C."/>
            <person name="Sun H."/>
            <person name="Tunlid A."/>
            <person name="Henrissat B."/>
            <person name="Grigoriev I.V."/>
            <person name="Hibbett D.S."/>
            <person name="Martin F."/>
            <person name="Nordberg H.P."/>
            <person name="Cantor M.N."/>
            <person name="Hua S.X."/>
        </authorList>
    </citation>
    <scope>NUCLEOTIDE SEQUENCE [LARGE SCALE GENOMIC DNA]</scope>
    <source>
        <strain evidence="3 4">MUT 4182</strain>
    </source>
</reference>
<organism evidence="3 4">
    <name type="scientific">Tulasnella calospora MUT 4182</name>
    <dbReference type="NCBI Taxonomy" id="1051891"/>
    <lineage>
        <taxon>Eukaryota</taxon>
        <taxon>Fungi</taxon>
        <taxon>Dikarya</taxon>
        <taxon>Basidiomycota</taxon>
        <taxon>Agaricomycotina</taxon>
        <taxon>Agaricomycetes</taxon>
        <taxon>Cantharellales</taxon>
        <taxon>Tulasnellaceae</taxon>
        <taxon>Tulasnella</taxon>
    </lineage>
</organism>
<dbReference type="AlphaFoldDB" id="A0A0C3Q973"/>
<dbReference type="EMBL" id="KN823023">
    <property type="protein sequence ID" value="KIO26510.1"/>
    <property type="molecule type" value="Genomic_DNA"/>
</dbReference>
<keyword evidence="4" id="KW-1185">Reference proteome</keyword>
<dbReference type="OrthoDB" id="3224343at2759"/>
<keyword evidence="1" id="KW-0175">Coiled coil</keyword>
<dbReference type="HOGENOM" id="CLU_1579665_0_0_1"/>
<keyword evidence="2" id="KW-0812">Transmembrane</keyword>
<dbReference type="Proteomes" id="UP000054248">
    <property type="component" value="Unassembled WGS sequence"/>
</dbReference>
<keyword evidence="2" id="KW-1133">Transmembrane helix</keyword>
<reference evidence="4" key="2">
    <citation type="submission" date="2015-01" db="EMBL/GenBank/DDBJ databases">
        <title>Evolutionary Origins and Diversification of the Mycorrhizal Mutualists.</title>
        <authorList>
            <consortium name="DOE Joint Genome Institute"/>
            <consortium name="Mycorrhizal Genomics Consortium"/>
            <person name="Kohler A."/>
            <person name="Kuo A."/>
            <person name="Nagy L.G."/>
            <person name="Floudas D."/>
            <person name="Copeland A."/>
            <person name="Barry K.W."/>
            <person name="Cichocki N."/>
            <person name="Veneault-Fourrey C."/>
            <person name="LaButti K."/>
            <person name="Lindquist E.A."/>
            <person name="Lipzen A."/>
            <person name="Lundell T."/>
            <person name="Morin E."/>
            <person name="Murat C."/>
            <person name="Riley R."/>
            <person name="Ohm R."/>
            <person name="Sun H."/>
            <person name="Tunlid A."/>
            <person name="Henrissat B."/>
            <person name="Grigoriev I.V."/>
            <person name="Hibbett D.S."/>
            <person name="Martin F."/>
        </authorList>
    </citation>
    <scope>NUCLEOTIDE SEQUENCE [LARGE SCALE GENOMIC DNA]</scope>
    <source>
        <strain evidence="4">MUT 4182</strain>
    </source>
</reference>
<feature type="transmembrane region" description="Helical" evidence="2">
    <location>
        <begin position="145"/>
        <end position="167"/>
    </location>
</feature>
<name>A0A0C3Q973_9AGAM</name>
<evidence type="ECO:0000313" key="3">
    <source>
        <dbReference type="EMBL" id="KIO26510.1"/>
    </source>
</evidence>
<accession>A0A0C3Q973</accession>
<evidence type="ECO:0000313" key="4">
    <source>
        <dbReference type="Proteomes" id="UP000054248"/>
    </source>
</evidence>
<gene>
    <name evidence="3" type="ORF">M407DRAFT_200723</name>
</gene>
<proteinExistence type="predicted"/>
<keyword evidence="2" id="KW-0472">Membrane</keyword>
<feature type="coiled-coil region" evidence="1">
    <location>
        <begin position="27"/>
        <end position="86"/>
    </location>
</feature>